<dbReference type="InterPro" id="IPR002347">
    <property type="entry name" value="SDR_fam"/>
</dbReference>
<dbReference type="PANTHER" id="PTHR44196:SF1">
    <property type="entry name" value="DEHYDROGENASE_REDUCTASE SDR FAMILY MEMBER 7B"/>
    <property type="match status" value="1"/>
</dbReference>
<evidence type="ECO:0000256" key="2">
    <source>
        <dbReference type="ARBA" id="ARBA00023002"/>
    </source>
</evidence>
<protein>
    <recommendedName>
        <fullName evidence="4">Ketoreductase domain-containing protein</fullName>
    </recommendedName>
</protein>
<evidence type="ECO:0000313" key="5">
    <source>
        <dbReference type="EMBL" id="KIF81303.1"/>
    </source>
</evidence>
<dbReference type="Pfam" id="PF00106">
    <property type="entry name" value="adh_short"/>
    <property type="match status" value="1"/>
</dbReference>
<dbReference type="PRINTS" id="PR00081">
    <property type="entry name" value="GDHRDH"/>
</dbReference>
<dbReference type="Proteomes" id="UP000031572">
    <property type="component" value="Unassembled WGS sequence"/>
</dbReference>
<name>A0A0C1Y2I6_9BURK</name>
<dbReference type="FunFam" id="3.40.50.720:FF:000084">
    <property type="entry name" value="Short-chain dehydrogenase reductase"/>
    <property type="match status" value="1"/>
</dbReference>
<evidence type="ECO:0000256" key="1">
    <source>
        <dbReference type="ARBA" id="ARBA00006484"/>
    </source>
</evidence>
<dbReference type="GO" id="GO:0016491">
    <property type="term" value="F:oxidoreductase activity"/>
    <property type="evidence" value="ECO:0007669"/>
    <property type="project" value="UniProtKB-KW"/>
</dbReference>
<dbReference type="STRING" id="709839.TSA66_11470"/>
<dbReference type="OrthoDB" id="9789083at2"/>
<evidence type="ECO:0000313" key="6">
    <source>
        <dbReference type="Proteomes" id="UP000031572"/>
    </source>
</evidence>
<dbReference type="SMART" id="SM00822">
    <property type="entry name" value="PKS_KR"/>
    <property type="match status" value="1"/>
</dbReference>
<dbReference type="PRINTS" id="PR00080">
    <property type="entry name" value="SDRFAMILY"/>
</dbReference>
<dbReference type="RefSeq" id="WP_040040130.1">
    <property type="nucleotide sequence ID" value="NZ_JWJG01000028.1"/>
</dbReference>
<dbReference type="InterPro" id="IPR057326">
    <property type="entry name" value="KR_dom"/>
</dbReference>
<dbReference type="NCBIfam" id="NF004825">
    <property type="entry name" value="PRK06181.1"/>
    <property type="match status" value="1"/>
</dbReference>
<organism evidence="5 6">
    <name type="scientific">Noviherbaspirillum autotrophicum</name>
    <dbReference type="NCBI Taxonomy" id="709839"/>
    <lineage>
        <taxon>Bacteria</taxon>
        <taxon>Pseudomonadati</taxon>
        <taxon>Pseudomonadota</taxon>
        <taxon>Betaproteobacteria</taxon>
        <taxon>Burkholderiales</taxon>
        <taxon>Oxalobacteraceae</taxon>
        <taxon>Noviherbaspirillum</taxon>
    </lineage>
</organism>
<dbReference type="SUPFAM" id="SSF51735">
    <property type="entry name" value="NAD(P)-binding Rossmann-fold domains"/>
    <property type="match status" value="1"/>
</dbReference>
<dbReference type="PANTHER" id="PTHR44196">
    <property type="entry name" value="DEHYDROGENASE/REDUCTASE SDR FAMILY MEMBER 7B"/>
    <property type="match status" value="1"/>
</dbReference>
<dbReference type="GO" id="GO:0016020">
    <property type="term" value="C:membrane"/>
    <property type="evidence" value="ECO:0007669"/>
    <property type="project" value="TreeGrafter"/>
</dbReference>
<evidence type="ECO:0000256" key="3">
    <source>
        <dbReference type="RuleBase" id="RU000363"/>
    </source>
</evidence>
<keyword evidence="6" id="KW-1185">Reference proteome</keyword>
<comment type="similarity">
    <text evidence="1 3">Belongs to the short-chain dehydrogenases/reductases (SDR) family.</text>
</comment>
<dbReference type="EMBL" id="JWJG01000028">
    <property type="protein sequence ID" value="KIF81303.1"/>
    <property type="molecule type" value="Genomic_DNA"/>
</dbReference>
<sequence length="267" mass="28256">MNYAGKVVVITGAAGGLGRALSKQFLAAGAHVALLDMNGPALRTTADSLLFTAPGRVLAITCDVSDAEDCQHAIATVIAHWGGIDVLVNNAGIAHRSLLCETDLAVLRQVMNVNFFGAVHCTQLALRSLRARRGQIVVISSIAGFSPLFGRTAYSASKHALHGFFDSLRSEVEDDGVDVTIVCPAFIATGIERAALGGDGGAATLPRNAIGGEVSADDMATRILTAVCRRQRLYLPTSLAKLAWWTSRLVPAYFAQQMKRRSAPSPR</sequence>
<dbReference type="InterPro" id="IPR020904">
    <property type="entry name" value="Sc_DH/Rdtase_CS"/>
</dbReference>
<accession>A0A0C1Y2I6</accession>
<dbReference type="Gene3D" id="3.40.50.720">
    <property type="entry name" value="NAD(P)-binding Rossmann-like Domain"/>
    <property type="match status" value="1"/>
</dbReference>
<dbReference type="PROSITE" id="PS00061">
    <property type="entry name" value="ADH_SHORT"/>
    <property type="match status" value="1"/>
</dbReference>
<gene>
    <name evidence="5" type="ORF">TSA66_11470</name>
</gene>
<feature type="domain" description="Ketoreductase" evidence="4">
    <location>
        <begin position="6"/>
        <end position="190"/>
    </location>
</feature>
<dbReference type="AlphaFoldDB" id="A0A0C1Y2I6"/>
<reference evidence="5 6" key="1">
    <citation type="submission" date="2014-12" db="EMBL/GenBank/DDBJ databases">
        <title>Denitrispirillum autotrophicum gen. nov., sp. nov., Denitrifying, Facultatively Autotrophic Bacteria Isolated from Rice Paddy Soil.</title>
        <authorList>
            <person name="Ishii S."/>
            <person name="Ashida N."/>
            <person name="Ohno H."/>
            <person name="Otsuka S."/>
            <person name="Yokota A."/>
            <person name="Senoo K."/>
        </authorList>
    </citation>
    <scope>NUCLEOTIDE SEQUENCE [LARGE SCALE GENOMIC DNA]</scope>
    <source>
        <strain evidence="5 6">TSA66</strain>
    </source>
</reference>
<proteinExistence type="inferred from homology"/>
<keyword evidence="2" id="KW-0560">Oxidoreductase</keyword>
<dbReference type="InterPro" id="IPR036291">
    <property type="entry name" value="NAD(P)-bd_dom_sf"/>
</dbReference>
<comment type="caution">
    <text evidence="5">The sequence shown here is derived from an EMBL/GenBank/DDBJ whole genome shotgun (WGS) entry which is preliminary data.</text>
</comment>
<evidence type="ECO:0000259" key="4">
    <source>
        <dbReference type="SMART" id="SM00822"/>
    </source>
</evidence>